<dbReference type="GO" id="GO:0016787">
    <property type="term" value="F:hydrolase activity"/>
    <property type="evidence" value="ECO:0007669"/>
    <property type="project" value="UniProtKB-KW"/>
</dbReference>
<evidence type="ECO:0000313" key="3">
    <source>
        <dbReference type="Proteomes" id="UP000547973"/>
    </source>
</evidence>
<evidence type="ECO:0000259" key="1">
    <source>
        <dbReference type="Pfam" id="PF01471"/>
    </source>
</evidence>
<keyword evidence="2" id="KW-0378">Hydrolase</keyword>
<dbReference type="Proteomes" id="UP000547973">
    <property type="component" value="Unassembled WGS sequence"/>
</dbReference>
<protein>
    <submittedName>
        <fullName evidence="2">Peptidoglycan hydrolase-like protein with peptidoglycan-binding domain</fullName>
    </submittedName>
</protein>
<dbReference type="Gene3D" id="1.10.101.10">
    <property type="entry name" value="PGBD-like superfamily/PGBD"/>
    <property type="match status" value="1"/>
</dbReference>
<reference evidence="2 3" key="1">
    <citation type="submission" date="2020-07" db="EMBL/GenBank/DDBJ databases">
        <title>Sequencing the genomes of 1000 actinobacteria strains.</title>
        <authorList>
            <person name="Klenk H.-P."/>
        </authorList>
    </citation>
    <scope>NUCLEOTIDE SEQUENCE [LARGE SCALE GENOMIC DNA]</scope>
    <source>
        <strain evidence="2 3">DSM 19970</strain>
    </source>
</reference>
<name>A0A7Z0CGT2_9MICO</name>
<sequence>MTWLPTAGSVVSSGEVLYRVNNQPVVLLEGAATLYRNLTVGDTGDDVHALETALAALGYDTNMTVDNNFTSVTAANLKAFQTAMGITATGSLDLTTVVMHDGPVVVSTLVAAVGDSAPSGTEILVMADQERDVTVSLDPAQLTSIAVGDTVSVKLLDGSSANATVAFIAAAPASDGTFALTAQLDPSVKVSGDDLTVTVSYSRVLAKGALLIDPYALVLLEGNRTVVRVVRAGVVSDVEVAVIATAGRSTAVSSTDLKEGDTIEG</sequence>
<dbReference type="AlphaFoldDB" id="A0A7Z0CGT2"/>
<dbReference type="Pfam" id="PF01471">
    <property type="entry name" value="PG_binding_1"/>
    <property type="match status" value="1"/>
</dbReference>
<accession>A0A7Z0CGT2</accession>
<dbReference type="RefSeq" id="WP_062075395.1">
    <property type="nucleotide sequence ID" value="NZ_BBRC01000008.1"/>
</dbReference>
<comment type="caution">
    <text evidence="2">The sequence shown here is derived from an EMBL/GenBank/DDBJ whole genome shotgun (WGS) entry which is preliminary data.</text>
</comment>
<gene>
    <name evidence="2" type="ORF">BKA03_000183</name>
</gene>
<organism evidence="2 3">
    <name type="scientific">Demequina lutea</name>
    <dbReference type="NCBI Taxonomy" id="431489"/>
    <lineage>
        <taxon>Bacteria</taxon>
        <taxon>Bacillati</taxon>
        <taxon>Actinomycetota</taxon>
        <taxon>Actinomycetes</taxon>
        <taxon>Micrococcales</taxon>
        <taxon>Demequinaceae</taxon>
        <taxon>Demequina</taxon>
    </lineage>
</organism>
<dbReference type="InterPro" id="IPR036365">
    <property type="entry name" value="PGBD-like_sf"/>
</dbReference>
<proteinExistence type="predicted"/>
<dbReference type="EMBL" id="JACBZO010000001">
    <property type="protein sequence ID" value="NYI40064.1"/>
    <property type="molecule type" value="Genomic_DNA"/>
</dbReference>
<dbReference type="InterPro" id="IPR002477">
    <property type="entry name" value="Peptidoglycan-bd-like"/>
</dbReference>
<feature type="domain" description="Peptidoglycan binding-like" evidence="1">
    <location>
        <begin position="43"/>
        <end position="97"/>
    </location>
</feature>
<evidence type="ECO:0000313" key="2">
    <source>
        <dbReference type="EMBL" id="NYI40064.1"/>
    </source>
</evidence>
<keyword evidence="3" id="KW-1185">Reference proteome</keyword>
<dbReference type="InterPro" id="IPR036366">
    <property type="entry name" value="PGBDSf"/>
</dbReference>
<dbReference type="SUPFAM" id="SSF47090">
    <property type="entry name" value="PGBD-like"/>
    <property type="match status" value="1"/>
</dbReference>